<dbReference type="EMBL" id="JOPA01000004">
    <property type="protein sequence ID" value="OUI96317.1"/>
    <property type="molecule type" value="Genomic_DNA"/>
</dbReference>
<comment type="caution">
    <text evidence="1">The sequence shown here is derived from an EMBL/GenBank/DDBJ whole genome shotgun (WGS) entry which is preliminary data.</text>
</comment>
<accession>A0A252AXP7</accession>
<name>A0A252AXP7_9PROT</name>
<reference evidence="2" key="1">
    <citation type="submission" date="2014-06" db="EMBL/GenBank/DDBJ databases">
        <authorList>
            <person name="Winans N.J."/>
            <person name="Newell P.D."/>
            <person name="Douglas A.E."/>
        </authorList>
    </citation>
    <scope>NUCLEOTIDE SEQUENCE [LARGE SCALE GENOMIC DNA]</scope>
</reference>
<evidence type="ECO:0000313" key="2">
    <source>
        <dbReference type="Proteomes" id="UP000194641"/>
    </source>
</evidence>
<proteinExistence type="predicted"/>
<sequence>MNATQRIVFMPYVWRLRGKNKALEPGSPIMCQSEGEALRWIEKIENKSLSVAGGQVVRMLVDEAAGEYGEPEFLASAGTVPSIQED</sequence>
<protein>
    <submittedName>
        <fullName evidence="1">Uncharacterized protein</fullName>
    </submittedName>
</protein>
<dbReference type="Proteomes" id="UP000194641">
    <property type="component" value="Unassembled WGS sequence"/>
</dbReference>
<evidence type="ECO:0000313" key="1">
    <source>
        <dbReference type="EMBL" id="OUI96317.1"/>
    </source>
</evidence>
<organism evidence="1 2">
    <name type="scientific">Acetobacter indonesiensis</name>
    <dbReference type="NCBI Taxonomy" id="104101"/>
    <lineage>
        <taxon>Bacteria</taxon>
        <taxon>Pseudomonadati</taxon>
        <taxon>Pseudomonadota</taxon>
        <taxon>Alphaproteobacteria</taxon>
        <taxon>Acetobacterales</taxon>
        <taxon>Acetobacteraceae</taxon>
        <taxon>Acetobacter</taxon>
    </lineage>
</organism>
<gene>
    <name evidence="1" type="ORF">HK17_11880</name>
</gene>
<dbReference type="AlphaFoldDB" id="A0A252AXP7"/>